<proteinExistence type="predicted"/>
<dbReference type="PANTHER" id="PTHR11603">
    <property type="entry name" value="AAA FAMILY ATPASE"/>
    <property type="match status" value="1"/>
</dbReference>
<evidence type="ECO:0000256" key="2">
    <source>
        <dbReference type="ARBA" id="ARBA00023444"/>
    </source>
</evidence>
<dbReference type="AlphaFoldDB" id="A0AAE1C6K2"/>
<dbReference type="GO" id="GO:0016851">
    <property type="term" value="F:magnesium chelatase activity"/>
    <property type="evidence" value="ECO:0007669"/>
    <property type="project" value="UniProtKB-EC"/>
</dbReference>
<keyword evidence="6" id="KW-1185">Reference proteome</keyword>
<name>A0AAE1C6K2_9PEZI</name>
<dbReference type="InterPro" id="IPR041628">
    <property type="entry name" value="ChlI/MoxR_AAA_lid"/>
</dbReference>
<dbReference type="EMBL" id="JAUTXT010000001">
    <property type="protein sequence ID" value="KAK3680042.1"/>
    <property type="molecule type" value="Genomic_DNA"/>
</dbReference>
<comment type="caution">
    <text evidence="5">The sequence shown here is derived from an EMBL/GenBank/DDBJ whole genome shotgun (WGS) entry which is preliminary data.</text>
</comment>
<protein>
    <recommendedName>
        <fullName evidence="1">magnesium chelatase</fullName>
        <ecNumber evidence="1">6.6.1.1</ecNumber>
    </recommendedName>
</protein>
<feature type="compositionally biased region" description="Polar residues" evidence="3">
    <location>
        <begin position="101"/>
        <end position="114"/>
    </location>
</feature>
<dbReference type="Gene3D" id="1.10.8.80">
    <property type="entry name" value="Magnesium chelatase subunit I, C-Terminal domain"/>
    <property type="match status" value="1"/>
</dbReference>
<evidence type="ECO:0000256" key="1">
    <source>
        <dbReference type="ARBA" id="ARBA00012825"/>
    </source>
</evidence>
<evidence type="ECO:0000256" key="3">
    <source>
        <dbReference type="SAM" id="MobiDB-lite"/>
    </source>
</evidence>
<organism evidence="5 6">
    <name type="scientific">Recurvomyces mirabilis</name>
    <dbReference type="NCBI Taxonomy" id="574656"/>
    <lineage>
        <taxon>Eukaryota</taxon>
        <taxon>Fungi</taxon>
        <taxon>Dikarya</taxon>
        <taxon>Ascomycota</taxon>
        <taxon>Pezizomycotina</taxon>
        <taxon>Dothideomycetes</taxon>
        <taxon>Dothideomycetidae</taxon>
        <taxon>Mycosphaerellales</taxon>
        <taxon>Teratosphaeriaceae</taxon>
        <taxon>Recurvomyces</taxon>
    </lineage>
</organism>
<accession>A0AAE1C6K2</accession>
<evidence type="ECO:0000313" key="6">
    <source>
        <dbReference type="Proteomes" id="UP001274830"/>
    </source>
</evidence>
<sequence>MASIVDGRLQQLSDLDLAVLVSLASGQHCICSSPSHLGKDLRNELVLTCRETFGLQTAIINCSRKTTVDEFSEAILVESIDTFEDAEEGQDKANNHAGSPPRQNIRPSANPGKFSSLTNALDDRRIADVVIAMHLDVASESVQVQTLELLRTKRIFTRTAMHSAPRDFLLIVVASKRGARLSHHLNDMFGMSHFHGAEDGLPHLESREDVYSLPSFTRGELRTLQEQTVNVRLTGEVDAYLHNIVIFLRQSRYVNGGVTAAATRHLRAVAKALAPLHGLDYVPPSLVTLAAKKVYPHRLILATAETERTLRYGSDPDAIREVLRGITVEDVIEEVIAGVDTPL</sequence>
<dbReference type="EC" id="6.6.1.1" evidence="1"/>
<gene>
    <name evidence="5" type="ORF">LTR78_000419</name>
</gene>
<reference evidence="5" key="1">
    <citation type="submission" date="2023-07" db="EMBL/GenBank/DDBJ databases">
        <title>Black Yeasts Isolated from many extreme environments.</title>
        <authorList>
            <person name="Coleine C."/>
            <person name="Stajich J.E."/>
            <person name="Selbmann L."/>
        </authorList>
    </citation>
    <scope>NUCLEOTIDE SEQUENCE</scope>
    <source>
        <strain evidence="5">CCFEE 5485</strain>
    </source>
</reference>
<dbReference type="InterPro" id="IPR052041">
    <property type="entry name" value="Nucleic_acid_metab_PIN/TRAM"/>
</dbReference>
<dbReference type="Proteomes" id="UP001274830">
    <property type="component" value="Unassembled WGS sequence"/>
</dbReference>
<feature type="domain" description="ChlI/MoxR AAA lid" evidence="4">
    <location>
        <begin position="249"/>
        <end position="308"/>
    </location>
</feature>
<dbReference type="Pfam" id="PF17863">
    <property type="entry name" value="AAA_lid_2"/>
    <property type="match status" value="1"/>
</dbReference>
<comment type="pathway">
    <text evidence="2">Porphyrin-containing compound metabolism.</text>
</comment>
<evidence type="ECO:0000313" key="5">
    <source>
        <dbReference type="EMBL" id="KAK3680042.1"/>
    </source>
</evidence>
<dbReference type="PANTHER" id="PTHR11603:SF132">
    <property type="entry name" value="C2H2-TYPE DOMAIN-CONTAINING PROTEIN"/>
    <property type="match status" value="1"/>
</dbReference>
<feature type="region of interest" description="Disordered" evidence="3">
    <location>
        <begin position="87"/>
        <end position="114"/>
    </location>
</feature>
<evidence type="ECO:0000259" key="4">
    <source>
        <dbReference type="Pfam" id="PF17863"/>
    </source>
</evidence>